<dbReference type="Pfam" id="PF07731">
    <property type="entry name" value="Cu-oxidase_2"/>
    <property type="match status" value="1"/>
</dbReference>
<keyword evidence="2" id="KW-1133">Transmembrane helix</keyword>
<gene>
    <name evidence="4" type="ORF">GH714_031024</name>
</gene>
<evidence type="ECO:0000256" key="1">
    <source>
        <dbReference type="ARBA" id="ARBA00010609"/>
    </source>
</evidence>
<dbReference type="GO" id="GO:0005507">
    <property type="term" value="F:copper ion binding"/>
    <property type="evidence" value="ECO:0007669"/>
    <property type="project" value="InterPro"/>
</dbReference>
<feature type="domain" description="Plastocyanin-like" evidence="3">
    <location>
        <begin position="9"/>
        <end position="49"/>
    </location>
</feature>
<evidence type="ECO:0000313" key="5">
    <source>
        <dbReference type="Proteomes" id="UP000467840"/>
    </source>
</evidence>
<evidence type="ECO:0000313" key="4">
    <source>
        <dbReference type="EMBL" id="KAF2320817.1"/>
    </source>
</evidence>
<dbReference type="Gene3D" id="2.60.40.420">
    <property type="entry name" value="Cupredoxins - blue copper proteins"/>
    <property type="match status" value="1"/>
</dbReference>
<proteinExistence type="inferred from homology"/>
<comment type="similarity">
    <text evidence="1">Belongs to the multicopper oxidase family.</text>
</comment>
<evidence type="ECO:0000256" key="2">
    <source>
        <dbReference type="SAM" id="Phobius"/>
    </source>
</evidence>
<sequence>MFQFTATVTKVKMLNYEDAVEIVFQGTNIGAAKNHPLHAHVTSFYWLGMYLLALSPLVTLRFVLTRSGDDLQGIKEAKYATDLLCRAGLTDNKTVNTPLETNVKLSPTDGTILEDPTLYRQLFGSLIYLTATQRT</sequence>
<keyword evidence="2" id="KW-0472">Membrane</keyword>
<feature type="transmembrane region" description="Helical" evidence="2">
    <location>
        <begin position="44"/>
        <end position="64"/>
    </location>
</feature>
<dbReference type="GO" id="GO:0016491">
    <property type="term" value="F:oxidoreductase activity"/>
    <property type="evidence" value="ECO:0007669"/>
    <property type="project" value="InterPro"/>
</dbReference>
<reference evidence="4 5" key="1">
    <citation type="journal article" date="2020" name="Mol. Plant">
        <title>The Chromosome-Based Rubber Tree Genome Provides New Insights into Spurge Genome Evolution and Rubber Biosynthesis.</title>
        <authorList>
            <person name="Liu J."/>
            <person name="Shi C."/>
            <person name="Shi C.C."/>
            <person name="Li W."/>
            <person name="Zhang Q.J."/>
            <person name="Zhang Y."/>
            <person name="Li K."/>
            <person name="Lu H.F."/>
            <person name="Shi C."/>
            <person name="Zhu S.T."/>
            <person name="Xiao Z.Y."/>
            <person name="Nan H."/>
            <person name="Yue Y."/>
            <person name="Zhu X.G."/>
            <person name="Wu Y."/>
            <person name="Hong X.N."/>
            <person name="Fan G.Y."/>
            <person name="Tong Y."/>
            <person name="Zhang D."/>
            <person name="Mao C.L."/>
            <person name="Liu Y.L."/>
            <person name="Hao S.J."/>
            <person name="Liu W.Q."/>
            <person name="Lv M.Q."/>
            <person name="Zhang H.B."/>
            <person name="Liu Y."/>
            <person name="Hu-Tang G.R."/>
            <person name="Wang J.P."/>
            <person name="Wang J.H."/>
            <person name="Sun Y.H."/>
            <person name="Ni S.B."/>
            <person name="Chen W.B."/>
            <person name="Zhang X.C."/>
            <person name="Jiao Y.N."/>
            <person name="Eichler E.E."/>
            <person name="Li G.H."/>
            <person name="Liu X."/>
            <person name="Gao L.Z."/>
        </authorList>
    </citation>
    <scope>NUCLEOTIDE SEQUENCE [LARGE SCALE GENOMIC DNA]</scope>
    <source>
        <strain evidence="5">cv. GT1</strain>
        <tissue evidence="4">Leaf</tissue>
    </source>
</reference>
<keyword evidence="5" id="KW-1185">Reference proteome</keyword>
<keyword evidence="2" id="KW-0812">Transmembrane</keyword>
<dbReference type="AlphaFoldDB" id="A0A6A6N5V4"/>
<accession>A0A6A6N5V4</accession>
<organism evidence="4 5">
    <name type="scientific">Hevea brasiliensis</name>
    <name type="common">Para rubber tree</name>
    <name type="synonym">Siphonia brasiliensis</name>
    <dbReference type="NCBI Taxonomy" id="3981"/>
    <lineage>
        <taxon>Eukaryota</taxon>
        <taxon>Viridiplantae</taxon>
        <taxon>Streptophyta</taxon>
        <taxon>Embryophyta</taxon>
        <taxon>Tracheophyta</taxon>
        <taxon>Spermatophyta</taxon>
        <taxon>Magnoliopsida</taxon>
        <taxon>eudicotyledons</taxon>
        <taxon>Gunneridae</taxon>
        <taxon>Pentapetalae</taxon>
        <taxon>rosids</taxon>
        <taxon>fabids</taxon>
        <taxon>Malpighiales</taxon>
        <taxon>Euphorbiaceae</taxon>
        <taxon>Crotonoideae</taxon>
        <taxon>Micrandreae</taxon>
        <taxon>Hevea</taxon>
    </lineage>
</organism>
<dbReference type="Proteomes" id="UP000467840">
    <property type="component" value="Chromosome 10"/>
</dbReference>
<comment type="caution">
    <text evidence="4">The sequence shown here is derived from an EMBL/GenBank/DDBJ whole genome shotgun (WGS) entry which is preliminary data.</text>
</comment>
<dbReference type="InterPro" id="IPR011706">
    <property type="entry name" value="Cu-oxidase_C"/>
</dbReference>
<dbReference type="EMBL" id="JAAGAX010000003">
    <property type="protein sequence ID" value="KAF2320817.1"/>
    <property type="molecule type" value="Genomic_DNA"/>
</dbReference>
<name>A0A6A6N5V4_HEVBR</name>
<dbReference type="InterPro" id="IPR008972">
    <property type="entry name" value="Cupredoxin"/>
</dbReference>
<protein>
    <recommendedName>
        <fullName evidence="3">Plastocyanin-like domain-containing protein</fullName>
    </recommendedName>
</protein>
<evidence type="ECO:0000259" key="3">
    <source>
        <dbReference type="Pfam" id="PF07731"/>
    </source>
</evidence>